<evidence type="ECO:0000313" key="2">
    <source>
        <dbReference type="EMBL" id="PDV99093.1"/>
    </source>
</evidence>
<dbReference type="InterPro" id="IPR036291">
    <property type="entry name" value="NAD(P)-bd_dom_sf"/>
</dbReference>
<accession>A0A2H3L768</accession>
<dbReference type="PANTHER" id="PTHR43000">
    <property type="entry name" value="DTDP-D-GLUCOSE 4,6-DEHYDRATASE-RELATED"/>
    <property type="match status" value="1"/>
</dbReference>
<reference evidence="2 3" key="1">
    <citation type="submission" date="2016-05" db="EMBL/GenBank/DDBJ databases">
        <authorList>
            <person name="Lavstsen T."/>
            <person name="Jespersen J.S."/>
        </authorList>
    </citation>
    <scope>NUCLEOTIDE SEQUENCE [LARGE SCALE GENOMIC DNA]</scope>
    <source>
        <strain evidence="2 3">B7-9</strain>
    </source>
</reference>
<evidence type="ECO:0000259" key="1">
    <source>
        <dbReference type="Pfam" id="PF16363"/>
    </source>
</evidence>
<dbReference type="Gene3D" id="3.40.50.720">
    <property type="entry name" value="NAD(P)-binding Rossmann-like Domain"/>
    <property type="match status" value="1"/>
</dbReference>
<dbReference type="Gene3D" id="3.90.25.10">
    <property type="entry name" value="UDP-galactose 4-epimerase, domain 1"/>
    <property type="match status" value="1"/>
</dbReference>
<protein>
    <submittedName>
        <fullName evidence="2">GDP-mannose 4,6-dehydratase</fullName>
    </submittedName>
</protein>
<proteinExistence type="predicted"/>
<dbReference type="Proteomes" id="UP000220922">
    <property type="component" value="Unassembled WGS sequence"/>
</dbReference>
<dbReference type="Pfam" id="PF16363">
    <property type="entry name" value="GDP_Man_Dehyd"/>
    <property type="match status" value="1"/>
</dbReference>
<evidence type="ECO:0000313" key="3">
    <source>
        <dbReference type="Proteomes" id="UP000220922"/>
    </source>
</evidence>
<name>A0A2H3L768_9CHLR</name>
<comment type="caution">
    <text evidence="2">The sequence shown here is derived from an EMBL/GenBank/DDBJ whole genome shotgun (WGS) entry which is preliminary data.</text>
</comment>
<dbReference type="RefSeq" id="WP_097652421.1">
    <property type="nucleotide sequence ID" value="NZ_LYXE01000083.1"/>
</dbReference>
<gene>
    <name evidence="2" type="ORF">A9Q02_13500</name>
</gene>
<organism evidence="2 3">
    <name type="scientific">Candidatus Chloroploca asiatica</name>
    <dbReference type="NCBI Taxonomy" id="1506545"/>
    <lineage>
        <taxon>Bacteria</taxon>
        <taxon>Bacillati</taxon>
        <taxon>Chloroflexota</taxon>
        <taxon>Chloroflexia</taxon>
        <taxon>Chloroflexales</taxon>
        <taxon>Chloroflexineae</taxon>
        <taxon>Oscillochloridaceae</taxon>
        <taxon>Candidatus Chloroploca</taxon>
    </lineage>
</organism>
<dbReference type="CDD" id="cd05260">
    <property type="entry name" value="GDP_MD_SDR_e"/>
    <property type="match status" value="1"/>
</dbReference>
<dbReference type="EMBL" id="LYXE01000083">
    <property type="protein sequence ID" value="PDV99093.1"/>
    <property type="molecule type" value="Genomic_DNA"/>
</dbReference>
<dbReference type="InterPro" id="IPR016040">
    <property type="entry name" value="NAD(P)-bd_dom"/>
</dbReference>
<dbReference type="SUPFAM" id="SSF51735">
    <property type="entry name" value="NAD(P)-binding Rossmann-fold domains"/>
    <property type="match status" value="1"/>
</dbReference>
<sequence>MNVLITGINGFVGSYLAEYLLAQGKVQIWGVTRAPGRLPPFLAGQVHEIHADLTDAAATLRAVEQAAPAVIYHLAGQPFVPESFRDPAATLQTNTLGALHIFLALIALQASPRVLVVGTNEEYGFITQADLPLTEQTPLRPTNPYGVSKAAQGLLAYQYHLSHGLDTIRLRPFTHIGPRQNERFVTAAFARQIARIEHGLQPATLQVGNLSARRDFTDVRDVVRAYALAAENGEAGAVYNVASGQAVMIRDLLDMLLEASGIEIEVCQNSELMRPIDIPLVVGDASRLHEATGWQPQIPLRQTLGDILDFWRAQVVASL</sequence>
<feature type="domain" description="NAD(P)-binding" evidence="1">
    <location>
        <begin position="4"/>
        <end position="304"/>
    </location>
</feature>
<keyword evidence="3" id="KW-1185">Reference proteome</keyword>
<dbReference type="AlphaFoldDB" id="A0A2H3L768"/>
<dbReference type="OrthoDB" id="9779041at2"/>